<dbReference type="PANTHER" id="PTHR42085">
    <property type="entry name" value="F-BOX DOMAIN-CONTAINING PROTEIN"/>
    <property type="match status" value="1"/>
</dbReference>
<dbReference type="EMBL" id="JAUEPP010000006">
    <property type="protein sequence ID" value="KAK3340201.1"/>
    <property type="molecule type" value="Genomic_DNA"/>
</dbReference>
<dbReference type="AlphaFoldDB" id="A0AAE0MP62"/>
<dbReference type="Proteomes" id="UP001278500">
    <property type="component" value="Unassembled WGS sequence"/>
</dbReference>
<protein>
    <submittedName>
        <fullName evidence="1">Uncharacterized protein</fullName>
    </submittedName>
</protein>
<reference evidence="1" key="1">
    <citation type="journal article" date="2023" name="Mol. Phylogenet. Evol.">
        <title>Genome-scale phylogeny and comparative genomics of the fungal order Sordariales.</title>
        <authorList>
            <person name="Hensen N."/>
            <person name="Bonometti L."/>
            <person name="Westerberg I."/>
            <person name="Brannstrom I.O."/>
            <person name="Guillou S."/>
            <person name="Cros-Aarteil S."/>
            <person name="Calhoun S."/>
            <person name="Haridas S."/>
            <person name="Kuo A."/>
            <person name="Mondo S."/>
            <person name="Pangilinan J."/>
            <person name="Riley R."/>
            <person name="LaButti K."/>
            <person name="Andreopoulos B."/>
            <person name="Lipzen A."/>
            <person name="Chen C."/>
            <person name="Yan M."/>
            <person name="Daum C."/>
            <person name="Ng V."/>
            <person name="Clum A."/>
            <person name="Steindorff A."/>
            <person name="Ohm R.A."/>
            <person name="Martin F."/>
            <person name="Silar P."/>
            <person name="Natvig D.O."/>
            <person name="Lalanne C."/>
            <person name="Gautier V."/>
            <person name="Ament-Velasquez S.L."/>
            <person name="Kruys A."/>
            <person name="Hutchinson M.I."/>
            <person name="Powell A.J."/>
            <person name="Barry K."/>
            <person name="Miller A.N."/>
            <person name="Grigoriev I.V."/>
            <person name="Debuchy R."/>
            <person name="Gladieux P."/>
            <person name="Hiltunen Thoren M."/>
            <person name="Johannesson H."/>
        </authorList>
    </citation>
    <scope>NUCLEOTIDE SEQUENCE</scope>
    <source>
        <strain evidence="1">CBS 560.94</strain>
    </source>
</reference>
<dbReference type="InterPro" id="IPR038883">
    <property type="entry name" value="AN11006-like"/>
</dbReference>
<name>A0AAE0MP62_9PEZI</name>
<evidence type="ECO:0000313" key="2">
    <source>
        <dbReference type="Proteomes" id="UP001278500"/>
    </source>
</evidence>
<reference evidence="1" key="2">
    <citation type="submission" date="2023-06" db="EMBL/GenBank/DDBJ databases">
        <authorList>
            <consortium name="Lawrence Berkeley National Laboratory"/>
            <person name="Haridas S."/>
            <person name="Hensen N."/>
            <person name="Bonometti L."/>
            <person name="Westerberg I."/>
            <person name="Brannstrom I.O."/>
            <person name="Guillou S."/>
            <person name="Cros-Aarteil S."/>
            <person name="Calhoun S."/>
            <person name="Kuo A."/>
            <person name="Mondo S."/>
            <person name="Pangilinan J."/>
            <person name="Riley R."/>
            <person name="Labutti K."/>
            <person name="Andreopoulos B."/>
            <person name="Lipzen A."/>
            <person name="Chen C."/>
            <person name="Yanf M."/>
            <person name="Daum C."/>
            <person name="Ng V."/>
            <person name="Clum A."/>
            <person name="Steindorff A."/>
            <person name="Ohm R."/>
            <person name="Martin F."/>
            <person name="Silar P."/>
            <person name="Natvig D."/>
            <person name="Lalanne C."/>
            <person name="Gautier V."/>
            <person name="Ament-Velasquez S.L."/>
            <person name="Kruys A."/>
            <person name="Hutchinson M.I."/>
            <person name="Powell A.J."/>
            <person name="Barry K."/>
            <person name="Miller A.N."/>
            <person name="Grigoriev I.V."/>
            <person name="Debuchy R."/>
            <person name="Gladieux P."/>
            <person name="Thoren M.H."/>
            <person name="Johannesson H."/>
        </authorList>
    </citation>
    <scope>NUCLEOTIDE SEQUENCE</scope>
    <source>
        <strain evidence="1">CBS 560.94</strain>
    </source>
</reference>
<dbReference type="GeneID" id="87867859"/>
<keyword evidence="2" id="KW-1185">Reference proteome</keyword>
<evidence type="ECO:0000313" key="1">
    <source>
        <dbReference type="EMBL" id="KAK3340201.1"/>
    </source>
</evidence>
<proteinExistence type="predicted"/>
<dbReference type="RefSeq" id="XP_062679143.1">
    <property type="nucleotide sequence ID" value="XM_062830705.1"/>
</dbReference>
<accession>A0AAE0MP62</accession>
<organism evidence="1 2">
    <name type="scientific">Neurospora tetraspora</name>
    <dbReference type="NCBI Taxonomy" id="94610"/>
    <lineage>
        <taxon>Eukaryota</taxon>
        <taxon>Fungi</taxon>
        <taxon>Dikarya</taxon>
        <taxon>Ascomycota</taxon>
        <taxon>Pezizomycotina</taxon>
        <taxon>Sordariomycetes</taxon>
        <taxon>Sordariomycetidae</taxon>
        <taxon>Sordariales</taxon>
        <taxon>Sordariaceae</taxon>
        <taxon>Neurospora</taxon>
    </lineage>
</organism>
<dbReference type="PANTHER" id="PTHR42085:SF1">
    <property type="entry name" value="F-BOX DOMAIN-CONTAINING PROTEIN"/>
    <property type="match status" value="1"/>
</dbReference>
<gene>
    <name evidence="1" type="ORF">B0H65DRAFT_577760</name>
</gene>
<comment type="caution">
    <text evidence="1">The sequence shown here is derived from an EMBL/GenBank/DDBJ whole genome shotgun (WGS) entry which is preliminary data.</text>
</comment>
<sequence length="333" mass="39099">MVETGRAKAARLARNVAERKTEAQSQYSLLLRLPAEIRLMIYKEAWTTVRPFEYDMEAQREGKPVGDYIKLIHALISVCRLVRHEVLPEYFARTQAHVLYADGIYRCGGDVRVLAAMRDMKQSRLFTEHLKHVRLHWLTESTWRTWLNWLIWWDMGDPDAKEREEARLAMSEQEERALRQVDTLAWLAGLKSLQTLEIAFIDTRCRMGNDPAVYFGPDSVAWRELLKLPKLDRISFLVYCRRPYEWKGSGRSVGRKEILEEGLLKDPAANHYASPKIFSFPAESRLQIYREAWTVNEEDYWINRGFPALFKCADYFKAQQKALLKLQLLSRRI</sequence>